<feature type="domain" description="Integrase catalytic" evidence="4">
    <location>
        <begin position="441"/>
        <end position="600"/>
    </location>
</feature>
<dbReference type="Proteomes" id="UP001176961">
    <property type="component" value="Unassembled WGS sequence"/>
</dbReference>
<dbReference type="FunFam" id="1.10.340.70:FF:000001">
    <property type="entry name" value="Retrovirus-related Pol polyprotein from transposon gypsy-like Protein"/>
    <property type="match status" value="1"/>
</dbReference>
<dbReference type="PANTHER" id="PTHR37984:SF5">
    <property type="entry name" value="PROTEIN NYNRIN-LIKE"/>
    <property type="match status" value="1"/>
</dbReference>
<dbReference type="GO" id="GO:0042575">
    <property type="term" value="C:DNA polymerase complex"/>
    <property type="evidence" value="ECO:0007669"/>
    <property type="project" value="UniProtKB-ARBA"/>
</dbReference>
<dbReference type="Gene3D" id="1.10.340.70">
    <property type="match status" value="1"/>
</dbReference>
<dbReference type="PANTHER" id="PTHR37984">
    <property type="entry name" value="PROTEIN CBG26694"/>
    <property type="match status" value="1"/>
</dbReference>
<dbReference type="SUPFAM" id="SSF56672">
    <property type="entry name" value="DNA/RNA polymerases"/>
    <property type="match status" value="1"/>
</dbReference>
<dbReference type="GO" id="GO:0015074">
    <property type="term" value="P:DNA integration"/>
    <property type="evidence" value="ECO:0007669"/>
    <property type="project" value="InterPro"/>
</dbReference>
<keyword evidence="6" id="KW-1185">Reference proteome</keyword>
<organism evidence="5 6">
    <name type="scientific">Cylicocyclus nassatus</name>
    <name type="common">Nematode worm</name>
    <dbReference type="NCBI Taxonomy" id="53992"/>
    <lineage>
        <taxon>Eukaryota</taxon>
        <taxon>Metazoa</taxon>
        <taxon>Ecdysozoa</taxon>
        <taxon>Nematoda</taxon>
        <taxon>Chromadorea</taxon>
        <taxon>Rhabditida</taxon>
        <taxon>Rhabditina</taxon>
        <taxon>Rhabditomorpha</taxon>
        <taxon>Strongyloidea</taxon>
        <taxon>Strongylidae</taxon>
        <taxon>Cylicocyclus</taxon>
    </lineage>
</organism>
<dbReference type="InterPro" id="IPR001584">
    <property type="entry name" value="Integrase_cat-core"/>
</dbReference>
<protein>
    <recommendedName>
        <fullName evidence="1">RNA-directed DNA polymerase</fullName>
        <ecNumber evidence="1">2.7.7.49</ecNumber>
    </recommendedName>
</protein>
<dbReference type="FunFam" id="3.30.70.270:FF:000026">
    <property type="entry name" value="Transposon Ty3-G Gag-Pol polyprotein"/>
    <property type="match status" value="1"/>
</dbReference>
<dbReference type="Pfam" id="PF17921">
    <property type="entry name" value="Integrase_H2C2"/>
    <property type="match status" value="1"/>
</dbReference>
<dbReference type="InterPro" id="IPR041577">
    <property type="entry name" value="RT_RNaseH_2"/>
</dbReference>
<proteinExistence type="predicted"/>
<evidence type="ECO:0000256" key="2">
    <source>
        <dbReference type="ARBA" id="ARBA00023268"/>
    </source>
</evidence>
<dbReference type="InterPro" id="IPR043502">
    <property type="entry name" value="DNA/RNA_pol_sf"/>
</dbReference>
<keyword evidence="2" id="KW-0511">Multifunctional enzyme</keyword>
<dbReference type="PROSITE" id="PS50994">
    <property type="entry name" value="INTEGRASE"/>
    <property type="match status" value="1"/>
</dbReference>
<dbReference type="GO" id="GO:0003676">
    <property type="term" value="F:nucleic acid binding"/>
    <property type="evidence" value="ECO:0007669"/>
    <property type="project" value="InterPro"/>
</dbReference>
<accession>A0AA36H1X9</accession>
<dbReference type="FunFam" id="3.30.70.270:FF:000003">
    <property type="entry name" value="Transposon Ty3-G Gag-Pol polyprotein"/>
    <property type="match status" value="1"/>
</dbReference>
<dbReference type="Gene3D" id="3.30.420.10">
    <property type="entry name" value="Ribonuclease H-like superfamily/Ribonuclease H"/>
    <property type="match status" value="1"/>
</dbReference>
<dbReference type="Gene3D" id="3.30.70.270">
    <property type="match status" value="2"/>
</dbReference>
<evidence type="ECO:0000313" key="6">
    <source>
        <dbReference type="Proteomes" id="UP001176961"/>
    </source>
</evidence>
<dbReference type="CDD" id="cd09274">
    <property type="entry name" value="RNase_HI_RT_Ty3"/>
    <property type="match status" value="1"/>
</dbReference>
<dbReference type="InterPro" id="IPR043128">
    <property type="entry name" value="Rev_trsase/Diguanyl_cyclase"/>
</dbReference>
<dbReference type="Pfam" id="PF00665">
    <property type="entry name" value="rve"/>
    <property type="match status" value="1"/>
</dbReference>
<evidence type="ECO:0000313" key="5">
    <source>
        <dbReference type="EMBL" id="CAJ0602518.1"/>
    </source>
</evidence>
<dbReference type="InterPro" id="IPR036397">
    <property type="entry name" value="RNaseH_sf"/>
</dbReference>
<dbReference type="InterPro" id="IPR041588">
    <property type="entry name" value="Integrase_H2C2"/>
</dbReference>
<name>A0AA36H1X9_CYLNA</name>
<dbReference type="EMBL" id="CATQJL010000305">
    <property type="protein sequence ID" value="CAJ0602518.1"/>
    <property type="molecule type" value="Genomic_DNA"/>
</dbReference>
<dbReference type="Pfam" id="PF00078">
    <property type="entry name" value="RVT_1"/>
    <property type="match status" value="1"/>
</dbReference>
<gene>
    <name evidence="5" type="ORF">CYNAS_LOCUS14501</name>
</gene>
<evidence type="ECO:0000256" key="1">
    <source>
        <dbReference type="ARBA" id="ARBA00012493"/>
    </source>
</evidence>
<comment type="caution">
    <text evidence="5">The sequence shown here is derived from an EMBL/GenBank/DDBJ whole genome shotgun (WGS) entry which is preliminary data.</text>
</comment>
<dbReference type="Pfam" id="PF17919">
    <property type="entry name" value="RT_RNaseH_2"/>
    <property type="match status" value="1"/>
</dbReference>
<dbReference type="InterPro" id="IPR000477">
    <property type="entry name" value="RT_dom"/>
</dbReference>
<dbReference type="EC" id="2.7.7.49" evidence="1"/>
<dbReference type="CDD" id="cd01647">
    <property type="entry name" value="RT_LTR"/>
    <property type="match status" value="1"/>
</dbReference>
<dbReference type="InterPro" id="IPR050951">
    <property type="entry name" value="Retrovirus_Pol_polyprotein"/>
</dbReference>
<dbReference type="PROSITE" id="PS50878">
    <property type="entry name" value="RT_POL"/>
    <property type="match status" value="1"/>
</dbReference>
<feature type="domain" description="Reverse transcriptase" evidence="3">
    <location>
        <begin position="1"/>
        <end position="81"/>
    </location>
</feature>
<evidence type="ECO:0000259" key="3">
    <source>
        <dbReference type="PROSITE" id="PS50878"/>
    </source>
</evidence>
<dbReference type="AlphaFoldDB" id="A0AA36H1X9"/>
<dbReference type="GO" id="GO:0003964">
    <property type="term" value="F:RNA-directed DNA polymerase activity"/>
    <property type="evidence" value="ECO:0007669"/>
    <property type="project" value="UniProtKB-EC"/>
</dbReference>
<dbReference type="SUPFAM" id="SSF53098">
    <property type="entry name" value="Ribonuclease H-like"/>
    <property type="match status" value="1"/>
</dbReference>
<reference evidence="5" key="1">
    <citation type="submission" date="2023-07" db="EMBL/GenBank/DDBJ databases">
        <authorList>
            <consortium name="CYATHOMIX"/>
        </authorList>
    </citation>
    <scope>NUCLEOTIDE SEQUENCE</scope>
    <source>
        <strain evidence="5">N/A</strain>
    </source>
</reference>
<evidence type="ECO:0000259" key="4">
    <source>
        <dbReference type="PROSITE" id="PS50994"/>
    </source>
</evidence>
<sequence length="655" mass="73499">MAQGLKGAPGTFQRVANSLKRELKACCFAYLDDIIIASHTIDDHFRDLEEVFQRITSFGMKLTSEKCSFIQQEVPYLGVLISKNGTRLNPEKVASITKIPRPQDAKALKSFLGAASYFRRFIPRFSYVAAPLNALLTKNTSFEWTDVHENAFVSLKTALTTAPTLASPIIGKPYIIHTDASTVGLGACLLQQNPQTLNEHPIAYCSRPLNKHEKNYSIIELEALAIVFALKHFYPYVADASIRLVTDHAPLKSPLYRSDLVGRLAKYQIMIQAYDLTIEYRPGNHNSFCDFLSRYPVMSIDIASNSIPSLDTIKEAQQNSSFGSLITFLTGNAEDPPQQFLSTLDKFSIFNGMLYYTMHKRPKLVVPGQELQTQIVKLCHENPLLGSHFGIRKTYKSISDKYYWPNMYQDIANYVRSCAACQKVKTPAGNIIREELGNFPIPQRPFERIHTDIIGPLPQCIDGSRFISITVCAFSKYIICTPLVNQTADLVIKALINDVISKHGIPNEIVSDRGSNYASELFVQINRTLGISNNCTTSYNHKANGQVERMVKVLIDSLTIYCAEARDLWSDYLQPIVFAYNCSKNDTTGYSPFFVIHDNFAGQFATALRTTIVEVGSSIAAKTTKLDTTIKRRYIVKTFPLVISFYSMTTQCVQN</sequence>
<dbReference type="InterPro" id="IPR012337">
    <property type="entry name" value="RNaseH-like_sf"/>
</dbReference>